<evidence type="ECO:0000313" key="1">
    <source>
        <dbReference type="EMBL" id="OGZ93857.1"/>
    </source>
</evidence>
<protein>
    <recommendedName>
        <fullName evidence="3">Nudix hydrolase domain-containing protein</fullName>
    </recommendedName>
</protein>
<dbReference type="Proteomes" id="UP000177392">
    <property type="component" value="Unassembled WGS sequence"/>
</dbReference>
<evidence type="ECO:0008006" key="3">
    <source>
        <dbReference type="Google" id="ProtNLM"/>
    </source>
</evidence>
<dbReference type="AlphaFoldDB" id="A0A1G2K364"/>
<gene>
    <name evidence="1" type="ORF">A2131_00230</name>
</gene>
<name>A0A1G2K364_9BACT</name>
<organism evidence="1 2">
    <name type="scientific">Candidatus Sungbacteria bacterium GWC2_49_10</name>
    <dbReference type="NCBI Taxonomy" id="1802263"/>
    <lineage>
        <taxon>Bacteria</taxon>
        <taxon>Candidatus Sungiibacteriota</taxon>
    </lineage>
</organism>
<dbReference type="Gene3D" id="3.90.79.10">
    <property type="entry name" value="Nucleoside Triphosphate Pyrophosphohydrolase"/>
    <property type="match status" value="1"/>
</dbReference>
<dbReference type="InterPro" id="IPR015797">
    <property type="entry name" value="NUDIX_hydrolase-like_dom_sf"/>
</dbReference>
<evidence type="ECO:0000313" key="2">
    <source>
        <dbReference type="Proteomes" id="UP000177392"/>
    </source>
</evidence>
<accession>A0A1G2K364</accession>
<reference evidence="1 2" key="1">
    <citation type="journal article" date="2016" name="Nat. Commun.">
        <title>Thousands of microbial genomes shed light on interconnected biogeochemical processes in an aquifer system.</title>
        <authorList>
            <person name="Anantharaman K."/>
            <person name="Brown C.T."/>
            <person name="Hug L.A."/>
            <person name="Sharon I."/>
            <person name="Castelle C.J."/>
            <person name="Probst A.J."/>
            <person name="Thomas B.C."/>
            <person name="Singh A."/>
            <person name="Wilkins M.J."/>
            <person name="Karaoz U."/>
            <person name="Brodie E.L."/>
            <person name="Williams K.H."/>
            <person name="Hubbard S.S."/>
            <person name="Banfield J.F."/>
        </authorList>
    </citation>
    <scope>NUCLEOTIDE SEQUENCE [LARGE SCALE GENOMIC DNA]</scope>
</reference>
<comment type="caution">
    <text evidence="1">The sequence shown here is derived from an EMBL/GenBank/DDBJ whole genome shotgun (WGS) entry which is preliminary data.</text>
</comment>
<dbReference type="SUPFAM" id="SSF55811">
    <property type="entry name" value="Nudix"/>
    <property type="match status" value="1"/>
</dbReference>
<proteinExistence type="predicted"/>
<dbReference type="EMBL" id="MHQB01000026">
    <property type="protein sequence ID" value="OGZ93857.1"/>
    <property type="molecule type" value="Genomic_DNA"/>
</dbReference>
<sequence length="86" mass="10078">MEETGLEIKIKRPIVVNEWRPVVRGEEWQIVGMFFECSASSEDVAVSGDHDAFEWIDPTQYKKFNIIGNLRMVFEEYLRRKGKNPS</sequence>